<evidence type="ECO:0000313" key="3">
    <source>
        <dbReference type="Proteomes" id="UP000023762"/>
    </source>
</evidence>
<dbReference type="HOGENOM" id="CLU_372898_0_0_5"/>
<gene>
    <name evidence="2" type="ORF">EHF_0140</name>
</gene>
<dbReference type="STRING" id="391036.EHF_0140"/>
<dbReference type="Proteomes" id="UP000023762">
    <property type="component" value="Chromosome"/>
</dbReference>
<proteinExistence type="predicted"/>
<dbReference type="EMBL" id="CP007474">
    <property type="protein sequence ID" value="AHX04294.1"/>
    <property type="molecule type" value="Genomic_DNA"/>
</dbReference>
<reference evidence="2 3" key="1">
    <citation type="submission" date="2014-03" db="EMBL/GenBank/DDBJ databases">
        <title>Sequencing and Comparison of Genomes and Transcriptome Profiles of Human Ehrlichiosis Agents.</title>
        <authorList>
            <person name="Lin M."/>
            <person name="Daugherty S.C."/>
            <person name="Nagaraj S."/>
            <person name="Cheng Z."/>
            <person name="Xiong Q."/>
            <person name="Lin F.-Y."/>
            <person name="Sengamalay N."/>
            <person name="Ott S."/>
            <person name="Godinez A."/>
            <person name="Tallon L.J."/>
            <person name="Sadzewicz L."/>
            <person name="Fraser C.M."/>
            <person name="Dunning Hotopp J.C."/>
            <person name="Rikihisa Y."/>
        </authorList>
    </citation>
    <scope>NUCLEOTIDE SEQUENCE [LARGE SCALE GENOMIC DNA]</scope>
    <source>
        <strain evidence="2 3">HF</strain>
    </source>
</reference>
<keyword evidence="1" id="KW-0472">Membrane</keyword>
<keyword evidence="1" id="KW-0812">Transmembrane</keyword>
<keyword evidence="3" id="KW-1185">Reference proteome</keyword>
<dbReference type="KEGG" id="ehh:EHF_0140"/>
<evidence type="ECO:0000256" key="1">
    <source>
        <dbReference type="SAM" id="Phobius"/>
    </source>
</evidence>
<sequence length="746" mass="84974">MSRCVFSLIKRVMCIFIFIFCMNAACAFGYKEISNGKPSVRYGSMLFLDYKVELTTYISGIVTINVGECKFVEAYAKHYIVYVDKSDSLHPSLCLCLVSSCEGLPEKQLGWASKCDARPACENISPRLSHIPFCPIIFEDKNIIRFVPVEFSRQTYFKPGIRLIVLDGGNLYKEDFFLSSYNSEKKKYKATFAGKLYKFSVYRFGDSKICVDYYDNKGAFLTKCIPIPALSTTVLRKHLVNKVGIQFNNTLLEHGNPVDDDIMRKFNINIIRPKINLWTHKFYLAERCQDGELVALNEYCKGGISHVKYKHDDAVMVKCVDINKVFGYVLTLSTDQGNRCFWFKPLPYKMLPYVRVGEEYEQCPGYGYDIASKKQDFLDNILIDEGNCCINSDEQNSSEKISVYQGNHPCNNIKDSCYFYKRTLKYTTKSPKLFSGIPPKFVEPSRSDVSMSQYFNVDFQEILTLNRSWKSKLQPLDYHSMGMCIDDFEGVIYTATKGFANDSISNAMLLKSNKALKGKKHTYKLLYPSKLQHTYNVPGKCNFVKVEVWGGGQSGKIDVKNWTNKEGQPGGYVMGMFYLKESRRHSIKVDFQGIHRPIDNNDDGIGTDTIVEFCKTGRYGKVMCEVKLIAGGGGGKLQNNIKEMVKVNNLVRNKEMLYYRVVDNHLDRRSGNVPSGKRIRFIPYQDFMTEVLWEEIGQNDCKSGKLLAENNSAYFGAGGCADVNTDSTEEGAVGMVRITCETWYNR</sequence>
<dbReference type="AlphaFoldDB" id="X5H0D2"/>
<accession>X5H0D2</accession>
<feature type="transmembrane region" description="Helical" evidence="1">
    <location>
        <begin position="12"/>
        <end position="30"/>
    </location>
</feature>
<name>X5H0D2_9RICK</name>
<dbReference type="OrthoDB" id="7164944at2"/>
<evidence type="ECO:0000313" key="2">
    <source>
        <dbReference type="EMBL" id="AHX04294.1"/>
    </source>
</evidence>
<protein>
    <submittedName>
        <fullName evidence="2">Uncharacterized protein</fullName>
    </submittedName>
</protein>
<organism evidence="2 3">
    <name type="scientific">Ehrlichia japonica</name>
    <dbReference type="NCBI Taxonomy" id="391036"/>
    <lineage>
        <taxon>Bacteria</taxon>
        <taxon>Pseudomonadati</taxon>
        <taxon>Pseudomonadota</taxon>
        <taxon>Alphaproteobacteria</taxon>
        <taxon>Rickettsiales</taxon>
        <taxon>Anaplasmataceae</taxon>
        <taxon>Ehrlichia</taxon>
    </lineage>
</organism>
<keyword evidence="1" id="KW-1133">Transmembrane helix</keyword>